<evidence type="ECO:0000313" key="1">
    <source>
        <dbReference type="EMBL" id="KAG0416713.1"/>
    </source>
</evidence>
<keyword evidence="2" id="KW-1185">Reference proteome</keyword>
<name>A0AC60PBN2_IXOPE</name>
<accession>A0AC60PBN2</accession>
<proteinExistence type="predicted"/>
<gene>
    <name evidence="1" type="ORF">HPB47_006194</name>
</gene>
<comment type="caution">
    <text evidence="1">The sequence shown here is derived from an EMBL/GenBank/DDBJ whole genome shotgun (WGS) entry which is preliminary data.</text>
</comment>
<protein>
    <submittedName>
        <fullName evidence="1">Uncharacterized protein</fullName>
    </submittedName>
</protein>
<sequence>MPQRRFQVARPDLAEPRAILFPAAVGLFPCDDCGGQFSSQTFLSAHCKSVHAKVEPPEVGLLHRPSRPYATRSEYDTPNHERPFVAQKRTLSEHLKTHSGVRPYGCGICGDRFVQKSALHSHKRKHMGKSLYVCEECGQGFCRLTDLFMHEETHAGDCPYVCGVCGRAFRHP</sequence>
<dbReference type="EMBL" id="JABSTQ010010925">
    <property type="protein sequence ID" value="KAG0416713.1"/>
    <property type="molecule type" value="Genomic_DNA"/>
</dbReference>
<evidence type="ECO:0000313" key="2">
    <source>
        <dbReference type="Proteomes" id="UP000805193"/>
    </source>
</evidence>
<organism evidence="1 2">
    <name type="scientific">Ixodes persulcatus</name>
    <name type="common">Taiga tick</name>
    <dbReference type="NCBI Taxonomy" id="34615"/>
    <lineage>
        <taxon>Eukaryota</taxon>
        <taxon>Metazoa</taxon>
        <taxon>Ecdysozoa</taxon>
        <taxon>Arthropoda</taxon>
        <taxon>Chelicerata</taxon>
        <taxon>Arachnida</taxon>
        <taxon>Acari</taxon>
        <taxon>Parasitiformes</taxon>
        <taxon>Ixodida</taxon>
        <taxon>Ixodoidea</taxon>
        <taxon>Ixodidae</taxon>
        <taxon>Ixodinae</taxon>
        <taxon>Ixodes</taxon>
    </lineage>
</organism>
<reference evidence="1 2" key="1">
    <citation type="journal article" date="2020" name="Cell">
        <title>Large-Scale Comparative Analyses of Tick Genomes Elucidate Their Genetic Diversity and Vector Capacities.</title>
        <authorList>
            <consortium name="Tick Genome and Microbiome Consortium (TIGMIC)"/>
            <person name="Jia N."/>
            <person name="Wang J."/>
            <person name="Shi W."/>
            <person name="Du L."/>
            <person name="Sun Y."/>
            <person name="Zhan W."/>
            <person name="Jiang J.F."/>
            <person name="Wang Q."/>
            <person name="Zhang B."/>
            <person name="Ji P."/>
            <person name="Bell-Sakyi L."/>
            <person name="Cui X.M."/>
            <person name="Yuan T.T."/>
            <person name="Jiang B.G."/>
            <person name="Yang W.F."/>
            <person name="Lam T.T."/>
            <person name="Chang Q.C."/>
            <person name="Ding S.J."/>
            <person name="Wang X.J."/>
            <person name="Zhu J.G."/>
            <person name="Ruan X.D."/>
            <person name="Zhao L."/>
            <person name="Wei J.T."/>
            <person name="Ye R.Z."/>
            <person name="Que T.C."/>
            <person name="Du C.H."/>
            <person name="Zhou Y.H."/>
            <person name="Cheng J.X."/>
            <person name="Dai P.F."/>
            <person name="Guo W.B."/>
            <person name="Han X.H."/>
            <person name="Huang E.J."/>
            <person name="Li L.F."/>
            <person name="Wei W."/>
            <person name="Gao Y.C."/>
            <person name="Liu J.Z."/>
            <person name="Shao H.Z."/>
            <person name="Wang X."/>
            <person name="Wang C.C."/>
            <person name="Yang T.C."/>
            <person name="Huo Q.B."/>
            <person name="Li W."/>
            <person name="Chen H.Y."/>
            <person name="Chen S.E."/>
            <person name="Zhou L.G."/>
            <person name="Ni X.B."/>
            <person name="Tian J.H."/>
            <person name="Sheng Y."/>
            <person name="Liu T."/>
            <person name="Pan Y.S."/>
            <person name="Xia L.Y."/>
            <person name="Li J."/>
            <person name="Zhao F."/>
            <person name="Cao W.C."/>
        </authorList>
    </citation>
    <scope>NUCLEOTIDE SEQUENCE [LARGE SCALE GENOMIC DNA]</scope>
    <source>
        <strain evidence="1">Iper-2018</strain>
    </source>
</reference>
<dbReference type="Proteomes" id="UP000805193">
    <property type="component" value="Unassembled WGS sequence"/>
</dbReference>